<dbReference type="Pfam" id="PF00560">
    <property type="entry name" value="LRR_1"/>
    <property type="match status" value="1"/>
</dbReference>
<dbReference type="InterPro" id="IPR003591">
    <property type="entry name" value="Leu-rich_rpt_typical-subtyp"/>
</dbReference>
<dbReference type="AlphaFoldDB" id="A0AAD9MUW5"/>
<evidence type="ECO:0000256" key="4">
    <source>
        <dbReference type="SAM" id="Phobius"/>
    </source>
</evidence>
<dbReference type="PANTHER" id="PTHR45712:SF22">
    <property type="entry name" value="INSULIN-LIKE GROWTH FACTOR-BINDING PROTEIN COMPLEX ACID LABILE SUBUNIT"/>
    <property type="match status" value="1"/>
</dbReference>
<evidence type="ECO:0000313" key="7">
    <source>
        <dbReference type="Proteomes" id="UP001208570"/>
    </source>
</evidence>
<dbReference type="SMART" id="SM00365">
    <property type="entry name" value="LRR_SD22"/>
    <property type="match status" value="7"/>
</dbReference>
<proteinExistence type="predicted"/>
<dbReference type="EMBL" id="JAODUP010000709">
    <property type="protein sequence ID" value="KAK2145013.1"/>
    <property type="molecule type" value="Genomic_DNA"/>
</dbReference>
<keyword evidence="4" id="KW-0812">Transmembrane</keyword>
<keyword evidence="4" id="KW-0472">Membrane</keyword>
<dbReference type="PRINTS" id="PR00019">
    <property type="entry name" value="LEURICHRPT"/>
</dbReference>
<reference evidence="6" key="1">
    <citation type="journal article" date="2023" name="Mol. Biol. Evol.">
        <title>Third-Generation Sequencing Reveals the Adaptive Role of the Epigenome in Three Deep-Sea Polychaetes.</title>
        <authorList>
            <person name="Perez M."/>
            <person name="Aroh O."/>
            <person name="Sun Y."/>
            <person name="Lan Y."/>
            <person name="Juniper S.K."/>
            <person name="Young C.R."/>
            <person name="Angers B."/>
            <person name="Qian P.Y."/>
        </authorList>
    </citation>
    <scope>NUCLEOTIDE SEQUENCE</scope>
    <source>
        <strain evidence="6">P08H-3</strain>
    </source>
</reference>
<evidence type="ECO:0000256" key="2">
    <source>
        <dbReference type="ARBA" id="ARBA00022729"/>
    </source>
</evidence>
<keyword evidence="7" id="KW-1185">Reference proteome</keyword>
<protein>
    <recommendedName>
        <fullName evidence="5">LRRCT domain-containing protein</fullName>
    </recommendedName>
</protein>
<keyword evidence="4" id="KW-1133">Transmembrane helix</keyword>
<dbReference type="Proteomes" id="UP001208570">
    <property type="component" value="Unassembled WGS sequence"/>
</dbReference>
<keyword evidence="2" id="KW-0732">Signal</keyword>
<dbReference type="InterPro" id="IPR000483">
    <property type="entry name" value="Cys-rich_flank_reg_C"/>
</dbReference>
<feature type="transmembrane region" description="Helical" evidence="4">
    <location>
        <begin position="852"/>
        <end position="876"/>
    </location>
</feature>
<accession>A0AAD9MUW5</accession>
<dbReference type="SMART" id="SM00082">
    <property type="entry name" value="LRRCT"/>
    <property type="match status" value="1"/>
</dbReference>
<comment type="caution">
    <text evidence="6">The sequence shown here is derived from an EMBL/GenBank/DDBJ whole genome shotgun (WGS) entry which is preliminary data.</text>
</comment>
<evidence type="ECO:0000256" key="1">
    <source>
        <dbReference type="ARBA" id="ARBA00022614"/>
    </source>
</evidence>
<dbReference type="InterPro" id="IPR050333">
    <property type="entry name" value="SLRP"/>
</dbReference>
<feature type="domain" description="LRRCT" evidence="5">
    <location>
        <begin position="787"/>
        <end position="847"/>
    </location>
</feature>
<dbReference type="PANTHER" id="PTHR45712">
    <property type="entry name" value="AGAP008170-PA"/>
    <property type="match status" value="1"/>
</dbReference>
<keyword evidence="1" id="KW-0433">Leucine-rich repeat</keyword>
<dbReference type="PROSITE" id="PS51450">
    <property type="entry name" value="LRR"/>
    <property type="match status" value="3"/>
</dbReference>
<dbReference type="InterPro" id="IPR032675">
    <property type="entry name" value="LRR_dom_sf"/>
</dbReference>
<dbReference type="Gene3D" id="3.80.10.10">
    <property type="entry name" value="Ribonuclease Inhibitor"/>
    <property type="match status" value="5"/>
</dbReference>
<keyword evidence="3" id="KW-0677">Repeat</keyword>
<name>A0AAD9MUW5_9ANNE</name>
<sequence>MLSARWRTRESGPTIPLSGPLITSNDTLYGSAPSLRYCGFYEEAMTNKGRRYRCYKRYDIDRPRKPRPRYSRLGSKNPGTALIANPAAEQPPRRRLPFEVARSGAAICGSGSVDVGRKRGDDMATVSNPPWTVRTVRLTLCAFLLFGVCRPNGLVTNGGGTILECPMLCRCLEKGSIITCRHAGLNRLPNLLSTTMFLDFDHNHVSTLRNGTFANAPRIEMLNLQDNEIQTIESGTLSTLTELHTLLLGRNLLSSLPVDLFVKTLRLEILDLRDNIFAVIPDVVLAPLHSLRVFNLSYNYLESPHLGPGFSSTKQLRVLDLSGNNFISLEPKAFRVLRSWSNDIPHALNLSRCNIHHIHRQTLRNLLHLDSLSLAGNPAISSKELNASIQDLSNSRLHRISLSGLNISDIYQFFRNFQHPGLQVLDLSRNIIQNIRRGTFYHLIQIRELDLSHNKVRSMEGLSTLTQLKTLHLSHNELHYLDPIWLESFHNLESLDLSNNALTQMDEEPFQNLFYLQQLDISSNKISRLTIMGGLESLNVLLAQDNILSDLSFVSRLRQLKYLDVSHNVVMQIGPNILPRGQHFLMVNFSGNAIYELDPNAFQGSTQVTVDLSFNRLASLAHAGWSHIQRLFLDHNMLYNVTANSFTGLVSLRDLYLGHNQLMAFSRATFQDLASLRTLDLHDNPLGMFLAVRDTPKVIGLSGLNRLENLNLANIDLHQVSPALLANLTSLRRIDLSRNQIRTIKRDAFAHLRHLQGINLANNQIANVNPELFYQLKSLHYLDLSYNPLHCTCSLMPFRTWAISTLSQETDVTLVNLHDTNSYQCVAPPEWKAVPLINFHLDSTSCSTQERMVLFAAIACILLALALTVVVAVLRYKWWRRRKDSRRTTIQEYTFVDDSSTAALTGNQTLSLNSATQTIKEWV</sequence>
<evidence type="ECO:0000259" key="5">
    <source>
        <dbReference type="SMART" id="SM00082"/>
    </source>
</evidence>
<evidence type="ECO:0000313" key="6">
    <source>
        <dbReference type="EMBL" id="KAK2145013.1"/>
    </source>
</evidence>
<organism evidence="6 7">
    <name type="scientific">Paralvinella palmiformis</name>
    <dbReference type="NCBI Taxonomy" id="53620"/>
    <lineage>
        <taxon>Eukaryota</taxon>
        <taxon>Metazoa</taxon>
        <taxon>Spiralia</taxon>
        <taxon>Lophotrochozoa</taxon>
        <taxon>Annelida</taxon>
        <taxon>Polychaeta</taxon>
        <taxon>Sedentaria</taxon>
        <taxon>Canalipalpata</taxon>
        <taxon>Terebellida</taxon>
        <taxon>Terebelliformia</taxon>
        <taxon>Alvinellidae</taxon>
        <taxon>Paralvinella</taxon>
    </lineage>
</organism>
<dbReference type="InterPro" id="IPR001611">
    <property type="entry name" value="Leu-rich_rpt"/>
</dbReference>
<dbReference type="SMART" id="SM00369">
    <property type="entry name" value="LRR_TYP"/>
    <property type="match status" value="15"/>
</dbReference>
<dbReference type="SUPFAM" id="SSF52058">
    <property type="entry name" value="L domain-like"/>
    <property type="match status" value="2"/>
</dbReference>
<evidence type="ECO:0000256" key="3">
    <source>
        <dbReference type="ARBA" id="ARBA00022737"/>
    </source>
</evidence>
<dbReference type="Pfam" id="PF13855">
    <property type="entry name" value="LRR_8"/>
    <property type="match status" value="5"/>
</dbReference>
<gene>
    <name evidence="6" type="ORF">LSH36_709g00006</name>
</gene>